<accession>A0AB73SZJ2</accession>
<reference evidence="5 6" key="1">
    <citation type="submission" date="2018-05" db="EMBL/GenBank/DDBJ databases">
        <authorList>
            <person name="Goeker M."/>
            <person name="Huntemann M."/>
            <person name="Clum A."/>
            <person name="Pillay M."/>
            <person name="Palaniappan K."/>
            <person name="Varghese N."/>
            <person name="Mikhailova N."/>
            <person name="Stamatis D."/>
            <person name="Reddy T."/>
            <person name="Daum C."/>
            <person name="Shapiro N."/>
            <person name="Ivanova N."/>
            <person name="Kyrpides N."/>
            <person name="Woyke T."/>
        </authorList>
    </citation>
    <scope>NUCLEOTIDE SEQUENCE [LARGE SCALE GENOMIC DNA]</scope>
    <source>
        <strain evidence="5 6">DSM 26524</strain>
    </source>
</reference>
<dbReference type="EMBL" id="QGGY01000015">
    <property type="protein sequence ID" value="PWJ72869.1"/>
    <property type="molecule type" value="Genomic_DNA"/>
</dbReference>
<feature type="domain" description="GFO/IDH/MocA-like oxidoreductase" evidence="4">
    <location>
        <begin position="133"/>
        <end position="257"/>
    </location>
</feature>
<dbReference type="GO" id="GO:0000166">
    <property type="term" value="F:nucleotide binding"/>
    <property type="evidence" value="ECO:0007669"/>
    <property type="project" value="InterPro"/>
</dbReference>
<dbReference type="SUPFAM" id="SSF51735">
    <property type="entry name" value="NAD(P)-binding Rossmann-fold domains"/>
    <property type="match status" value="1"/>
</dbReference>
<evidence type="ECO:0000256" key="1">
    <source>
        <dbReference type="ARBA" id="ARBA00010928"/>
    </source>
</evidence>
<proteinExistence type="inferred from homology"/>
<evidence type="ECO:0000259" key="4">
    <source>
        <dbReference type="Pfam" id="PF22725"/>
    </source>
</evidence>
<dbReference type="Pfam" id="PF01408">
    <property type="entry name" value="GFO_IDH_MocA"/>
    <property type="match status" value="1"/>
</dbReference>
<dbReference type="AlphaFoldDB" id="A0AB73SZJ2"/>
<dbReference type="GO" id="GO:0016491">
    <property type="term" value="F:oxidoreductase activity"/>
    <property type="evidence" value="ECO:0007669"/>
    <property type="project" value="UniProtKB-KW"/>
</dbReference>
<evidence type="ECO:0000256" key="2">
    <source>
        <dbReference type="ARBA" id="ARBA00023002"/>
    </source>
</evidence>
<dbReference type="Proteomes" id="UP000245412">
    <property type="component" value="Unassembled WGS sequence"/>
</dbReference>
<dbReference type="Gene3D" id="3.40.50.720">
    <property type="entry name" value="NAD(P)-binding Rossmann-like Domain"/>
    <property type="match status" value="1"/>
</dbReference>
<comment type="similarity">
    <text evidence="1">Belongs to the Gfo/Idh/MocA family.</text>
</comment>
<dbReference type="SUPFAM" id="SSF55347">
    <property type="entry name" value="Glyceraldehyde-3-phosphate dehydrogenase-like, C-terminal domain"/>
    <property type="match status" value="1"/>
</dbReference>
<dbReference type="InterPro" id="IPR000683">
    <property type="entry name" value="Gfo/Idh/MocA-like_OxRdtase_N"/>
</dbReference>
<dbReference type="Gene3D" id="3.30.360.10">
    <property type="entry name" value="Dihydrodipicolinate Reductase, domain 2"/>
    <property type="match status" value="1"/>
</dbReference>
<dbReference type="RefSeq" id="WP_109748049.1">
    <property type="nucleotide sequence ID" value="NZ_JANKBI010000015.1"/>
</dbReference>
<comment type="caution">
    <text evidence="5">The sequence shown here is derived from an EMBL/GenBank/DDBJ whole genome shotgun (WGS) entry which is preliminary data.</text>
</comment>
<gene>
    <name evidence="5" type="ORF">C7383_11519</name>
</gene>
<feature type="domain" description="Gfo/Idh/MocA-like oxidoreductase N-terminal" evidence="3">
    <location>
        <begin position="4"/>
        <end position="117"/>
    </location>
</feature>
<keyword evidence="2" id="KW-0560">Oxidoreductase</keyword>
<evidence type="ECO:0000313" key="6">
    <source>
        <dbReference type="Proteomes" id="UP000245412"/>
    </source>
</evidence>
<sequence>MKKVKVGIAGLGRLGKVHANNIAFKIPNAELTAACSIIPAELDYARKELGVEDVYTDYREMLEKADIDAVAIVTTSSEHCWQIAAALDAGKHVFSDKPLGVTVEECRLAEAAVERHPELIFFLGFMRRFDPSYAYAKKKIEEGAIGTPYMVKAAGIDPEALAEGAIKFAATSGGIFIDMAIHDIDLMRWFLGSDPVEVYAAGATFKHPEFREAGDDETGAAMYRCENGALGFVHVGRTAAHGYHVETEIIGTEGSLRISPVPEKNLCMIYDKNGAVVECVGGFPERFAQAYLLEMQEFADCVETGRKPDVTVYDGTRSTQIGFATTEAWKKGGIVKIASS</sequence>
<organism evidence="5 6">
    <name type="scientific">Murimonas intestini</name>
    <dbReference type="NCBI Taxonomy" id="1337051"/>
    <lineage>
        <taxon>Bacteria</taxon>
        <taxon>Bacillati</taxon>
        <taxon>Bacillota</taxon>
        <taxon>Clostridia</taxon>
        <taxon>Lachnospirales</taxon>
        <taxon>Lachnospiraceae</taxon>
        <taxon>Murimonas</taxon>
    </lineage>
</organism>
<keyword evidence="6" id="KW-1185">Reference proteome</keyword>
<dbReference type="PANTHER" id="PTHR42840:SF3">
    <property type="entry name" value="BINDING ROSSMANN FOLD OXIDOREDUCTASE, PUTATIVE (AFU_ORTHOLOGUE AFUA_2G10240)-RELATED"/>
    <property type="match status" value="1"/>
</dbReference>
<evidence type="ECO:0000313" key="5">
    <source>
        <dbReference type="EMBL" id="PWJ72869.1"/>
    </source>
</evidence>
<evidence type="ECO:0000259" key="3">
    <source>
        <dbReference type="Pfam" id="PF01408"/>
    </source>
</evidence>
<dbReference type="PANTHER" id="PTHR42840">
    <property type="entry name" value="NAD(P)-BINDING ROSSMANN-FOLD SUPERFAMILY PROTEIN-RELATED"/>
    <property type="match status" value="1"/>
</dbReference>
<name>A0AB73SZJ2_9FIRM</name>
<dbReference type="Pfam" id="PF22725">
    <property type="entry name" value="GFO_IDH_MocA_C3"/>
    <property type="match status" value="1"/>
</dbReference>
<dbReference type="InterPro" id="IPR036291">
    <property type="entry name" value="NAD(P)-bd_dom_sf"/>
</dbReference>
<protein>
    <submittedName>
        <fullName evidence="5">Myo-inositol 2-dehydrogenase/D-chiro-inositol 1-dehydrogenase</fullName>
    </submittedName>
</protein>
<dbReference type="InterPro" id="IPR055170">
    <property type="entry name" value="GFO_IDH_MocA-like_dom"/>
</dbReference>